<comment type="caution">
    <text evidence="1">The sequence shown here is derived from an EMBL/GenBank/DDBJ whole genome shotgun (WGS) entry which is preliminary data.</text>
</comment>
<reference evidence="1" key="1">
    <citation type="submission" date="2021-10" db="EMBL/GenBank/DDBJ databases">
        <title>Tropical sea cucumber genome reveals ecological adaptation and Cuvierian tubules defense mechanism.</title>
        <authorList>
            <person name="Chen T."/>
        </authorList>
    </citation>
    <scope>NUCLEOTIDE SEQUENCE</scope>
    <source>
        <strain evidence="1">Nanhai2018</strain>
        <tissue evidence="1">Muscle</tissue>
    </source>
</reference>
<accession>A0A9Q1CHT9</accession>
<protein>
    <submittedName>
        <fullName evidence="1">Uncharacterized protein</fullName>
    </submittedName>
</protein>
<name>A0A9Q1CHT9_HOLLE</name>
<keyword evidence="2" id="KW-1185">Reference proteome</keyword>
<dbReference type="Proteomes" id="UP001152320">
    <property type="component" value="Chromosome 3"/>
</dbReference>
<gene>
    <name evidence="1" type="ORF">HOLleu_07866</name>
</gene>
<organism evidence="1 2">
    <name type="scientific">Holothuria leucospilota</name>
    <name type="common">Black long sea cucumber</name>
    <name type="synonym">Mertensiothuria leucospilota</name>
    <dbReference type="NCBI Taxonomy" id="206669"/>
    <lineage>
        <taxon>Eukaryota</taxon>
        <taxon>Metazoa</taxon>
        <taxon>Echinodermata</taxon>
        <taxon>Eleutherozoa</taxon>
        <taxon>Echinozoa</taxon>
        <taxon>Holothuroidea</taxon>
        <taxon>Aspidochirotacea</taxon>
        <taxon>Aspidochirotida</taxon>
        <taxon>Holothuriidae</taxon>
        <taxon>Holothuria</taxon>
    </lineage>
</organism>
<dbReference type="EMBL" id="JAIZAY010000003">
    <property type="protein sequence ID" value="KAJ8044960.1"/>
    <property type="molecule type" value="Genomic_DNA"/>
</dbReference>
<sequence length="53" mass="5859">MATLRLASLWLRATNVDGSLPDRSSALSMRNTVLPVTALHRVPRRCADVQANR</sequence>
<evidence type="ECO:0000313" key="2">
    <source>
        <dbReference type="Proteomes" id="UP001152320"/>
    </source>
</evidence>
<dbReference type="AlphaFoldDB" id="A0A9Q1CHT9"/>
<evidence type="ECO:0000313" key="1">
    <source>
        <dbReference type="EMBL" id="KAJ8044960.1"/>
    </source>
</evidence>
<proteinExistence type="predicted"/>